<proteinExistence type="predicted"/>
<keyword evidence="2" id="KW-1185">Reference proteome</keyword>
<dbReference type="Gramene" id="OMO60384">
    <property type="protein sequence ID" value="OMO60384"/>
    <property type="gene ID" value="CCACVL1_24197"/>
</dbReference>
<dbReference type="EMBL" id="AWWV01013705">
    <property type="protein sequence ID" value="OMO60384.1"/>
    <property type="molecule type" value="Genomic_DNA"/>
</dbReference>
<dbReference type="Proteomes" id="UP000188268">
    <property type="component" value="Unassembled WGS sequence"/>
</dbReference>
<comment type="caution">
    <text evidence="1">The sequence shown here is derived from an EMBL/GenBank/DDBJ whole genome shotgun (WGS) entry which is preliminary data.</text>
</comment>
<evidence type="ECO:0000313" key="2">
    <source>
        <dbReference type="Proteomes" id="UP000188268"/>
    </source>
</evidence>
<reference evidence="1 2" key="1">
    <citation type="submission" date="2013-09" db="EMBL/GenBank/DDBJ databases">
        <title>Corchorus capsularis genome sequencing.</title>
        <authorList>
            <person name="Alam M."/>
            <person name="Haque M.S."/>
            <person name="Islam M.S."/>
            <person name="Emdad E.M."/>
            <person name="Islam M.M."/>
            <person name="Ahmed B."/>
            <person name="Halim A."/>
            <person name="Hossen Q.M.M."/>
            <person name="Hossain M.Z."/>
            <person name="Ahmed R."/>
            <person name="Khan M.M."/>
            <person name="Islam R."/>
            <person name="Rashid M.M."/>
            <person name="Khan S.A."/>
            <person name="Rahman M.S."/>
            <person name="Alam M."/>
        </authorList>
    </citation>
    <scope>NUCLEOTIDE SEQUENCE [LARGE SCALE GENOMIC DNA]</scope>
    <source>
        <strain evidence="2">cv. CVL-1</strain>
        <tissue evidence="1">Whole seedling</tissue>
    </source>
</reference>
<protein>
    <submittedName>
        <fullName evidence="1">Uncharacterized protein</fullName>
    </submittedName>
</protein>
<dbReference type="AlphaFoldDB" id="A0A1R3GQJ4"/>
<gene>
    <name evidence="1" type="ORF">CCACVL1_24197</name>
</gene>
<organism evidence="1 2">
    <name type="scientific">Corchorus capsularis</name>
    <name type="common">Jute</name>
    <dbReference type="NCBI Taxonomy" id="210143"/>
    <lineage>
        <taxon>Eukaryota</taxon>
        <taxon>Viridiplantae</taxon>
        <taxon>Streptophyta</taxon>
        <taxon>Embryophyta</taxon>
        <taxon>Tracheophyta</taxon>
        <taxon>Spermatophyta</taxon>
        <taxon>Magnoliopsida</taxon>
        <taxon>eudicotyledons</taxon>
        <taxon>Gunneridae</taxon>
        <taxon>Pentapetalae</taxon>
        <taxon>rosids</taxon>
        <taxon>malvids</taxon>
        <taxon>Malvales</taxon>
        <taxon>Malvaceae</taxon>
        <taxon>Grewioideae</taxon>
        <taxon>Apeibeae</taxon>
        <taxon>Corchorus</taxon>
    </lineage>
</organism>
<accession>A0A1R3GQJ4</accession>
<sequence length="27" mass="3025">MEIGVRKHGTEGMLASLRIQPTLIEED</sequence>
<name>A0A1R3GQJ4_COCAP</name>
<evidence type="ECO:0000313" key="1">
    <source>
        <dbReference type="EMBL" id="OMO60384.1"/>
    </source>
</evidence>